<sequence>MECCGTSYMFYKCKSGRQGQVEKPVKKVEFVVEDPETLETQFVVVKDVQMRRYERSQHSLWNSSQTRDRQREHVRPRYCLGLEELVVSGNAEVGDMTCRRISFGVRTKGKLRKPSTSKESKGG</sequence>
<name>A0A2I0JKL6_PUNGR</name>
<dbReference type="Proteomes" id="UP000233551">
    <property type="component" value="Unassembled WGS sequence"/>
</dbReference>
<accession>A0A2I0JKL6</accession>
<protein>
    <submittedName>
        <fullName evidence="1">Uncharacterized protein</fullName>
    </submittedName>
</protein>
<proteinExistence type="predicted"/>
<comment type="caution">
    <text evidence="1">The sequence shown here is derived from an EMBL/GenBank/DDBJ whole genome shotgun (WGS) entry which is preliminary data.</text>
</comment>
<dbReference type="AlphaFoldDB" id="A0A2I0JKL6"/>
<reference evidence="1 2" key="1">
    <citation type="submission" date="2017-11" db="EMBL/GenBank/DDBJ databases">
        <title>De-novo sequencing of pomegranate (Punica granatum L.) genome.</title>
        <authorList>
            <person name="Akparov Z."/>
            <person name="Amiraslanov A."/>
            <person name="Hajiyeva S."/>
            <person name="Abbasov M."/>
            <person name="Kaur K."/>
            <person name="Hamwieh A."/>
            <person name="Solovyev V."/>
            <person name="Salamov A."/>
            <person name="Braich B."/>
            <person name="Kosarev P."/>
            <person name="Mahmoud A."/>
            <person name="Hajiyev E."/>
            <person name="Babayeva S."/>
            <person name="Izzatullayeva V."/>
            <person name="Mammadov A."/>
            <person name="Mammadov A."/>
            <person name="Sharifova S."/>
            <person name="Ojaghi J."/>
            <person name="Eynullazada K."/>
            <person name="Bayramov B."/>
            <person name="Abdulazimova A."/>
            <person name="Shahmuradov I."/>
        </authorList>
    </citation>
    <scope>NUCLEOTIDE SEQUENCE [LARGE SCALE GENOMIC DNA]</scope>
    <source>
        <strain evidence="2">cv. AG2017</strain>
        <tissue evidence="1">Leaf</tissue>
    </source>
</reference>
<organism evidence="1 2">
    <name type="scientific">Punica granatum</name>
    <name type="common">Pomegranate</name>
    <dbReference type="NCBI Taxonomy" id="22663"/>
    <lineage>
        <taxon>Eukaryota</taxon>
        <taxon>Viridiplantae</taxon>
        <taxon>Streptophyta</taxon>
        <taxon>Embryophyta</taxon>
        <taxon>Tracheophyta</taxon>
        <taxon>Spermatophyta</taxon>
        <taxon>Magnoliopsida</taxon>
        <taxon>eudicotyledons</taxon>
        <taxon>Gunneridae</taxon>
        <taxon>Pentapetalae</taxon>
        <taxon>rosids</taxon>
        <taxon>malvids</taxon>
        <taxon>Myrtales</taxon>
        <taxon>Lythraceae</taxon>
        <taxon>Punica</taxon>
    </lineage>
</organism>
<gene>
    <name evidence="1" type="ORF">CRG98_022793</name>
</gene>
<evidence type="ECO:0000313" key="2">
    <source>
        <dbReference type="Proteomes" id="UP000233551"/>
    </source>
</evidence>
<keyword evidence="2" id="KW-1185">Reference proteome</keyword>
<dbReference type="EMBL" id="PGOL01001567">
    <property type="protein sequence ID" value="PKI56835.1"/>
    <property type="molecule type" value="Genomic_DNA"/>
</dbReference>
<evidence type="ECO:0000313" key="1">
    <source>
        <dbReference type="EMBL" id="PKI56835.1"/>
    </source>
</evidence>